<dbReference type="SUPFAM" id="SSF55271">
    <property type="entry name" value="DNA repair protein MutS, domain I"/>
    <property type="match status" value="1"/>
</dbReference>
<dbReference type="Proteomes" id="UP001596442">
    <property type="component" value="Unassembled WGS sequence"/>
</dbReference>
<organism evidence="4 5">
    <name type="scientific">Halorubrum tibetense</name>
    <dbReference type="NCBI Taxonomy" id="175631"/>
    <lineage>
        <taxon>Archaea</taxon>
        <taxon>Methanobacteriati</taxon>
        <taxon>Methanobacteriota</taxon>
        <taxon>Stenosarchaea group</taxon>
        <taxon>Halobacteria</taxon>
        <taxon>Halobacteriales</taxon>
        <taxon>Haloferacaceae</taxon>
        <taxon>Halorubrum</taxon>
    </lineage>
</organism>
<protein>
    <submittedName>
        <fullName evidence="4">DNA mismatch repair protein MutS</fullName>
    </submittedName>
</protein>
<dbReference type="InterPro" id="IPR007860">
    <property type="entry name" value="DNA_mmatch_repair_MutS_con_dom"/>
</dbReference>
<dbReference type="InterPro" id="IPR007696">
    <property type="entry name" value="DNA_mismatch_repair_MutS_core"/>
</dbReference>
<dbReference type="InterPro" id="IPR045076">
    <property type="entry name" value="MutS"/>
</dbReference>
<dbReference type="InterPro" id="IPR036187">
    <property type="entry name" value="DNA_mismatch_repair_MutS_sf"/>
</dbReference>
<comment type="caution">
    <text evidence="4">The sequence shown here is derived from an EMBL/GenBank/DDBJ whole genome shotgun (WGS) entry which is preliminary data.</text>
</comment>
<name>A0ABD5SDA2_9EURY</name>
<dbReference type="Pfam" id="PF01624">
    <property type="entry name" value="MutS_I"/>
    <property type="match status" value="1"/>
</dbReference>
<evidence type="ECO:0000313" key="4">
    <source>
        <dbReference type="EMBL" id="MFC6754919.1"/>
    </source>
</evidence>
<dbReference type="PANTHER" id="PTHR11361">
    <property type="entry name" value="DNA MISMATCH REPAIR PROTEIN MUTS FAMILY MEMBER"/>
    <property type="match status" value="1"/>
</dbReference>
<dbReference type="Pfam" id="PF05192">
    <property type="entry name" value="MutS_III"/>
    <property type="match status" value="1"/>
</dbReference>
<feature type="domain" description="DNA mismatch repair protein MutS-like N-terminal" evidence="1">
    <location>
        <begin position="24"/>
        <end position="134"/>
    </location>
</feature>
<reference evidence="4 5" key="1">
    <citation type="journal article" date="2019" name="Int. J. Syst. Evol. Microbiol.">
        <title>The Global Catalogue of Microorganisms (GCM) 10K type strain sequencing project: providing services to taxonomists for standard genome sequencing and annotation.</title>
        <authorList>
            <consortium name="The Broad Institute Genomics Platform"/>
            <consortium name="The Broad Institute Genome Sequencing Center for Infectious Disease"/>
            <person name="Wu L."/>
            <person name="Ma J."/>
        </authorList>
    </citation>
    <scope>NUCLEOTIDE SEQUENCE [LARGE SCALE GENOMIC DNA]</scope>
    <source>
        <strain evidence="4 5">CGMCC 1.3239</strain>
    </source>
</reference>
<dbReference type="InterPro" id="IPR016151">
    <property type="entry name" value="DNA_mismatch_repair_MutS_N"/>
</dbReference>
<dbReference type="InterPro" id="IPR007695">
    <property type="entry name" value="DNA_mismatch_repair_MutS-lik_N"/>
</dbReference>
<evidence type="ECO:0000259" key="1">
    <source>
        <dbReference type="Pfam" id="PF01624"/>
    </source>
</evidence>
<dbReference type="AlphaFoldDB" id="A0ABD5SDA2"/>
<evidence type="ECO:0000259" key="2">
    <source>
        <dbReference type="Pfam" id="PF05188"/>
    </source>
</evidence>
<dbReference type="Pfam" id="PF05188">
    <property type="entry name" value="MutS_II"/>
    <property type="match status" value="1"/>
</dbReference>
<evidence type="ECO:0000313" key="5">
    <source>
        <dbReference type="Proteomes" id="UP001596442"/>
    </source>
</evidence>
<dbReference type="Gene3D" id="3.30.420.110">
    <property type="entry name" value="MutS, connector domain"/>
    <property type="match status" value="1"/>
</dbReference>
<keyword evidence="5" id="KW-1185">Reference proteome</keyword>
<dbReference type="EMBL" id="JBHSWW010000429">
    <property type="protein sequence ID" value="MFC6754919.1"/>
    <property type="molecule type" value="Genomic_DNA"/>
</dbReference>
<dbReference type="SUPFAM" id="SSF48334">
    <property type="entry name" value="DNA repair protein MutS, domain III"/>
    <property type="match status" value="1"/>
</dbReference>
<accession>A0ABD5SDA2</accession>
<dbReference type="PANTHER" id="PTHR11361:SF34">
    <property type="entry name" value="DNA MISMATCH REPAIR PROTEIN MSH1, MITOCHONDRIAL"/>
    <property type="match status" value="1"/>
</dbReference>
<feature type="non-terminal residue" evidence="4">
    <location>
        <position position="375"/>
    </location>
</feature>
<feature type="domain" description="DNA mismatch repair protein MutS connector" evidence="2">
    <location>
        <begin position="144"/>
        <end position="267"/>
    </location>
</feature>
<sequence>MSPPDRETVTGLPPGIAAAREELTPMLSQYADLCAAHEDALVLFQVGDFYEAFCEAAETVARVCEVTLTERTDSTGEYPMAGIPIDNAAPYLEALLDAGYRVALGDQVEDAEQASGLVDRAVTEVITPGTVVDDDLLESGAANYVAAVARGATEKRGTDPPDPAVGLAAVDVATGECLVTAGDPETVVEELERLAPAELLVGPDAGDVVPTVRDWTVHRHDPDVFARRTALDRLDPYVPAPERRFDGEAELRAAGAVLAYAEYTQGDDGPLEYVSRVRRYDPRDHLRLDAAAQRSLELFENRGLGASDTLFDVLDVTSCALGRRCLERWLRRPLVDADAIRSRHDAVAELADRTLVREGIADALATAYDLERLVG</sequence>
<dbReference type="Gene3D" id="3.40.1170.10">
    <property type="entry name" value="DNA repair protein MutS, domain I"/>
    <property type="match status" value="1"/>
</dbReference>
<gene>
    <name evidence="4" type="ORF">ACFQEU_15855</name>
</gene>
<feature type="domain" description="DNA mismatch repair protein MutS core" evidence="3">
    <location>
        <begin position="292"/>
        <end position="374"/>
    </location>
</feature>
<dbReference type="SUPFAM" id="SSF53150">
    <property type="entry name" value="DNA repair protein MutS, domain II"/>
    <property type="match status" value="1"/>
</dbReference>
<dbReference type="InterPro" id="IPR036678">
    <property type="entry name" value="MutS_con_dom_sf"/>
</dbReference>
<dbReference type="Gene3D" id="1.10.1420.10">
    <property type="match status" value="1"/>
</dbReference>
<evidence type="ECO:0000259" key="3">
    <source>
        <dbReference type="Pfam" id="PF05192"/>
    </source>
</evidence>
<proteinExistence type="predicted"/>